<feature type="non-terminal residue" evidence="2">
    <location>
        <position position="206"/>
    </location>
</feature>
<proteinExistence type="predicted"/>
<accession>A0A8T1SZG3</accession>
<dbReference type="InterPro" id="IPR040401">
    <property type="entry name" value="CCDC162"/>
</dbReference>
<keyword evidence="3" id="KW-1185">Reference proteome</keyword>
<evidence type="ECO:0000313" key="2">
    <source>
        <dbReference type="EMBL" id="KAG6934642.1"/>
    </source>
</evidence>
<feature type="domain" description="DUF4549" evidence="1">
    <location>
        <begin position="5"/>
        <end position="145"/>
    </location>
</feature>
<dbReference type="OrthoDB" id="76966at2759"/>
<evidence type="ECO:0000313" key="3">
    <source>
        <dbReference type="Proteomes" id="UP000765507"/>
    </source>
</evidence>
<dbReference type="PANTHER" id="PTHR33331:SF13">
    <property type="entry name" value="COILED-COIL DOMAIN CONTAINING 162"/>
    <property type="match status" value="1"/>
</dbReference>
<organism evidence="2 3">
    <name type="scientific">Chelydra serpentina</name>
    <name type="common">Snapping turtle</name>
    <name type="synonym">Testudo serpentina</name>
    <dbReference type="NCBI Taxonomy" id="8475"/>
    <lineage>
        <taxon>Eukaryota</taxon>
        <taxon>Metazoa</taxon>
        <taxon>Chordata</taxon>
        <taxon>Craniata</taxon>
        <taxon>Vertebrata</taxon>
        <taxon>Euteleostomi</taxon>
        <taxon>Archelosauria</taxon>
        <taxon>Testudinata</taxon>
        <taxon>Testudines</taxon>
        <taxon>Cryptodira</taxon>
        <taxon>Durocryptodira</taxon>
        <taxon>Americhelydia</taxon>
        <taxon>Chelydroidea</taxon>
        <taxon>Chelydridae</taxon>
        <taxon>Chelydra</taxon>
    </lineage>
</organism>
<dbReference type="EMBL" id="JAHGAV010000053">
    <property type="protein sequence ID" value="KAG6934642.1"/>
    <property type="molecule type" value="Genomic_DNA"/>
</dbReference>
<name>A0A8T1SZG3_CHESE</name>
<dbReference type="InterPro" id="IPR029376">
    <property type="entry name" value="DUF4549"/>
</dbReference>
<sequence length="206" mass="24159">MDEFYKISSTERVQQLEKELTVQLAELKTEIEDNGVLQGTPDRAYSSVPIPKDASYFRKEREVILKKGLQVAEAKPLVVQADVMQRELESCLRREHTAESLPLLLHQFFTDRITHLVQSRYLHMLRWKRFCRHSSVIEQLYPLYQKQMGHIMQEYNDAVQRAARLSAARLNFLTGKKNPVNIVTQEDLVIYMQWLVCHLHSLKAIH</sequence>
<reference evidence="2 3" key="1">
    <citation type="journal article" date="2020" name="G3 (Bethesda)">
        <title>Draft Genome of the Common Snapping Turtle, Chelydra serpentina, a Model for Phenotypic Plasticity in Reptiles.</title>
        <authorList>
            <person name="Das D."/>
            <person name="Singh S.K."/>
            <person name="Bierstedt J."/>
            <person name="Erickson A."/>
            <person name="Galli G.L.J."/>
            <person name="Crossley D.A. 2nd"/>
            <person name="Rhen T."/>
        </authorList>
    </citation>
    <scope>NUCLEOTIDE SEQUENCE [LARGE SCALE GENOMIC DNA]</scope>
    <source>
        <strain evidence="2">KW</strain>
    </source>
</reference>
<dbReference type="PANTHER" id="PTHR33331">
    <property type="entry name" value="COILED-COIL DOMAIN-CONTAINING PROTEIN 162"/>
    <property type="match status" value="1"/>
</dbReference>
<comment type="caution">
    <text evidence="2">The sequence shown here is derived from an EMBL/GenBank/DDBJ whole genome shotgun (WGS) entry which is preliminary data.</text>
</comment>
<gene>
    <name evidence="2" type="ORF">G0U57_016672</name>
</gene>
<evidence type="ECO:0000259" key="1">
    <source>
        <dbReference type="Pfam" id="PF15082"/>
    </source>
</evidence>
<protein>
    <recommendedName>
        <fullName evidence="1">DUF4549 domain-containing protein</fullName>
    </recommendedName>
</protein>
<dbReference type="Proteomes" id="UP000765507">
    <property type="component" value="Unassembled WGS sequence"/>
</dbReference>
<dbReference type="AlphaFoldDB" id="A0A8T1SZG3"/>
<dbReference type="Pfam" id="PF15082">
    <property type="entry name" value="DUF4549"/>
    <property type="match status" value="1"/>
</dbReference>